<evidence type="ECO:0000313" key="4">
    <source>
        <dbReference type="EMBL" id="VAV93211.1"/>
    </source>
</evidence>
<dbReference type="EMBL" id="UOEH01000109">
    <property type="protein sequence ID" value="VAV93211.1"/>
    <property type="molecule type" value="Genomic_DNA"/>
</dbReference>
<reference evidence="4" key="1">
    <citation type="submission" date="2018-06" db="EMBL/GenBank/DDBJ databases">
        <authorList>
            <person name="Zhirakovskaya E."/>
        </authorList>
    </citation>
    <scope>NUCLEOTIDE SEQUENCE</scope>
</reference>
<dbReference type="InterPro" id="IPR054612">
    <property type="entry name" value="Phage_capsid-like_C"/>
</dbReference>
<comment type="subcellular location">
    <subcellularLocation>
        <location evidence="1">Virion</location>
    </subcellularLocation>
</comment>
<sequence>MTMETKAGTEGGADVRAAMREFLGAFEQFKNANDQRLKSLEKKRKDDVVLREKIDRINDAVSEQKAAVDRIALKGQRPRLDGTMRALPDETKAAFQRYMRIGDATAITTLEAKSLNTGTDPEGGYLAPEQTEAIIAAAVKDISPIRQIASIREIGANIFRKPVSNGDGAAGWVGETGARVETTSPTITAIDFPTMELYAMPAASQTLLDDSIVDIDQWLADEVQSEFAVQESAAFVTGDGVNQPKGFLSYTIAEDSVKAAGELGYIATGVDGGFPASNPSDVLLDLIYAPKQAFRANGRFVLNRSVLGQLRKFKDSAGNYLWQPNVRPGEPARLLGYPVSEAEDMPDIATASHAIAFGDFRRGYLIVDRVGVRVLRDPYSAKPFVLFYTTKRVGGGVQDFDAIKFLKFSLS</sequence>
<dbReference type="Gene3D" id="3.30.2400.10">
    <property type="entry name" value="Major capsid protein gp5"/>
    <property type="match status" value="1"/>
</dbReference>
<accession>A0A3B0RP51</accession>
<dbReference type="NCBIfam" id="TIGR01554">
    <property type="entry name" value="major_cap_HK97"/>
    <property type="match status" value="1"/>
</dbReference>
<dbReference type="AlphaFoldDB" id="A0A3B0RP51"/>
<evidence type="ECO:0000256" key="1">
    <source>
        <dbReference type="ARBA" id="ARBA00004328"/>
    </source>
</evidence>
<evidence type="ECO:0000256" key="2">
    <source>
        <dbReference type="ARBA" id="ARBA00022844"/>
    </source>
</evidence>
<evidence type="ECO:0000259" key="3">
    <source>
        <dbReference type="Pfam" id="PF05065"/>
    </source>
</evidence>
<keyword evidence="2" id="KW-0946">Virion</keyword>
<dbReference type="GO" id="GO:0044423">
    <property type="term" value="C:virion component"/>
    <property type="evidence" value="ECO:0007669"/>
    <property type="project" value="UniProtKB-KW"/>
</dbReference>
<gene>
    <name evidence="4" type="ORF">MNBD_ALPHA05-1961</name>
</gene>
<dbReference type="Pfam" id="PF05065">
    <property type="entry name" value="Phage_capsid"/>
    <property type="match status" value="1"/>
</dbReference>
<proteinExistence type="predicted"/>
<name>A0A3B0RP51_9ZZZZ</name>
<organism evidence="4">
    <name type="scientific">hydrothermal vent metagenome</name>
    <dbReference type="NCBI Taxonomy" id="652676"/>
    <lineage>
        <taxon>unclassified sequences</taxon>
        <taxon>metagenomes</taxon>
        <taxon>ecological metagenomes</taxon>
    </lineage>
</organism>
<feature type="domain" description="Phage capsid-like C-terminal" evidence="3">
    <location>
        <begin position="123"/>
        <end position="408"/>
    </location>
</feature>
<dbReference type="InterPro" id="IPR024455">
    <property type="entry name" value="Phage_capsid"/>
</dbReference>
<dbReference type="Gene3D" id="3.30.2320.10">
    <property type="entry name" value="hypothetical protein PF0899 domain"/>
    <property type="match status" value="1"/>
</dbReference>
<protein>
    <submittedName>
        <fullName evidence="4">Gene Transfer Agent capsid protein Phage major capsid protein</fullName>
    </submittedName>
</protein>
<dbReference type="SUPFAM" id="SSF56563">
    <property type="entry name" value="Major capsid protein gp5"/>
    <property type="match status" value="1"/>
</dbReference>